<evidence type="ECO:0000313" key="2">
    <source>
        <dbReference type="Proteomes" id="UP000294856"/>
    </source>
</evidence>
<organism evidence="1 2">
    <name type="scientific">Nocardia alba</name>
    <dbReference type="NCBI Taxonomy" id="225051"/>
    <lineage>
        <taxon>Bacteria</taxon>
        <taxon>Bacillati</taxon>
        <taxon>Actinomycetota</taxon>
        <taxon>Actinomycetes</taxon>
        <taxon>Mycobacteriales</taxon>
        <taxon>Nocardiaceae</taxon>
        <taxon>Nocardia</taxon>
    </lineage>
</organism>
<proteinExistence type="predicted"/>
<comment type="caution">
    <text evidence="1">The sequence shown here is derived from an EMBL/GenBank/DDBJ whole genome shotgun (WGS) entry which is preliminary data.</text>
</comment>
<dbReference type="Proteomes" id="UP000294856">
    <property type="component" value="Unassembled WGS sequence"/>
</dbReference>
<dbReference type="AlphaFoldDB" id="A0A4R1G926"/>
<accession>A0A4R1G926</accession>
<dbReference type="EMBL" id="SMFR01000001">
    <property type="protein sequence ID" value="TCK00552.1"/>
    <property type="molecule type" value="Genomic_DNA"/>
</dbReference>
<keyword evidence="2" id="KW-1185">Reference proteome</keyword>
<evidence type="ECO:0000313" key="1">
    <source>
        <dbReference type="EMBL" id="TCK00552.1"/>
    </source>
</evidence>
<name>A0A4R1G926_9NOCA</name>
<dbReference type="RefSeq" id="WP_132369722.1">
    <property type="nucleotide sequence ID" value="NZ_SMFR01000001.1"/>
</dbReference>
<dbReference type="OrthoDB" id="4553508at2"/>
<protein>
    <submittedName>
        <fullName evidence="1">Uncharacterized protein</fullName>
    </submittedName>
</protein>
<gene>
    <name evidence="1" type="ORF">DFR71_1555</name>
</gene>
<sequence length="189" mass="21416">MGSYRKATKAELRRREVDQRDPAWLAWLAEMDPALETFFAEDVTDMPSDPFSADGVATAELAAIARFSSVEAVLAPENAAAADRFQRYFGEAFVRSFEGRWMNVRVAASASLDVFFDRRGCSPVVRCPFAEFYVDTLSQLLGAVHYRNGEEWTWVYGHSVNDYAEWQVGGRLPMDKWISLQAKKARREA</sequence>
<dbReference type="STRING" id="1210063.GCA_001612665_04716"/>
<reference evidence="1 2" key="1">
    <citation type="submission" date="2019-03" db="EMBL/GenBank/DDBJ databases">
        <title>Genomic Encyclopedia of Type Strains, Phase IV (KMG-IV): sequencing the most valuable type-strain genomes for metagenomic binning, comparative biology and taxonomic classification.</title>
        <authorList>
            <person name="Goeker M."/>
        </authorList>
    </citation>
    <scope>NUCLEOTIDE SEQUENCE [LARGE SCALE GENOMIC DNA]</scope>
    <source>
        <strain evidence="1 2">DSM 44684</strain>
    </source>
</reference>